<dbReference type="PANTHER" id="PTHR42734">
    <property type="entry name" value="METAL TRANSPORT SYSTEM ATP-BINDING PROTEIN TM_0124-RELATED"/>
    <property type="match status" value="1"/>
</dbReference>
<proteinExistence type="predicted"/>
<comment type="caution">
    <text evidence="5">The sequence shown here is derived from an EMBL/GenBank/DDBJ whole genome shotgun (WGS) entry which is preliminary data.</text>
</comment>
<keyword evidence="1" id="KW-0813">Transport</keyword>
<gene>
    <name evidence="5" type="ORF">EOE65_09975</name>
</gene>
<protein>
    <submittedName>
        <fullName evidence="5">Metal ABC transporter ATP-binding protein</fullName>
    </submittedName>
</protein>
<evidence type="ECO:0000313" key="5">
    <source>
        <dbReference type="EMBL" id="RVU30634.1"/>
    </source>
</evidence>
<dbReference type="InterPro" id="IPR003593">
    <property type="entry name" value="AAA+_ATPase"/>
</dbReference>
<dbReference type="Proteomes" id="UP000282818">
    <property type="component" value="Unassembled WGS sequence"/>
</dbReference>
<dbReference type="PROSITE" id="PS00211">
    <property type="entry name" value="ABC_TRANSPORTER_1"/>
    <property type="match status" value="1"/>
</dbReference>
<dbReference type="InterPro" id="IPR003439">
    <property type="entry name" value="ABC_transporter-like_ATP-bd"/>
</dbReference>
<organism evidence="5 6">
    <name type="scientific">Neptunomonas marina</name>
    <dbReference type="NCBI Taxonomy" id="1815562"/>
    <lineage>
        <taxon>Bacteria</taxon>
        <taxon>Pseudomonadati</taxon>
        <taxon>Pseudomonadota</taxon>
        <taxon>Gammaproteobacteria</taxon>
        <taxon>Oceanospirillales</taxon>
        <taxon>Oceanospirillaceae</taxon>
        <taxon>Neptunomonas</taxon>
    </lineage>
</organism>
<keyword evidence="3 5" id="KW-0067">ATP-binding</keyword>
<dbReference type="GO" id="GO:0016887">
    <property type="term" value="F:ATP hydrolysis activity"/>
    <property type="evidence" value="ECO:0007669"/>
    <property type="project" value="InterPro"/>
</dbReference>
<name>A0A437Q7W2_9GAMM</name>
<evidence type="ECO:0000256" key="1">
    <source>
        <dbReference type="ARBA" id="ARBA00022448"/>
    </source>
</evidence>
<dbReference type="PANTHER" id="PTHR42734:SF7">
    <property type="entry name" value="ATP-BINDING COMPONENT OF ABC TRANSPORTER-RELATED"/>
    <property type="match status" value="1"/>
</dbReference>
<dbReference type="Gene3D" id="3.40.50.300">
    <property type="entry name" value="P-loop containing nucleotide triphosphate hydrolases"/>
    <property type="match status" value="1"/>
</dbReference>
<dbReference type="AlphaFoldDB" id="A0A437Q7W2"/>
<dbReference type="InterPro" id="IPR017871">
    <property type="entry name" value="ABC_transporter-like_CS"/>
</dbReference>
<accession>A0A437Q7W2</accession>
<dbReference type="RefSeq" id="WP_127694170.1">
    <property type="nucleotide sequence ID" value="NZ_SACQ01000004.1"/>
</dbReference>
<reference evidence="5 6" key="1">
    <citation type="submission" date="2019-01" db="EMBL/GenBank/DDBJ databases">
        <authorList>
            <person name="Chen W.-M."/>
        </authorList>
    </citation>
    <scope>NUCLEOTIDE SEQUENCE [LARGE SCALE GENOMIC DNA]</scope>
    <source>
        <strain evidence="5 6">HPM-16</strain>
    </source>
</reference>
<dbReference type="SUPFAM" id="SSF52540">
    <property type="entry name" value="P-loop containing nucleoside triphosphate hydrolases"/>
    <property type="match status" value="1"/>
</dbReference>
<evidence type="ECO:0000256" key="3">
    <source>
        <dbReference type="ARBA" id="ARBA00022840"/>
    </source>
</evidence>
<evidence type="ECO:0000259" key="4">
    <source>
        <dbReference type="PROSITE" id="PS50893"/>
    </source>
</evidence>
<evidence type="ECO:0000313" key="6">
    <source>
        <dbReference type="Proteomes" id="UP000282818"/>
    </source>
</evidence>
<evidence type="ECO:0000256" key="2">
    <source>
        <dbReference type="ARBA" id="ARBA00022741"/>
    </source>
</evidence>
<dbReference type="InterPro" id="IPR027417">
    <property type="entry name" value="P-loop_NTPase"/>
</dbReference>
<dbReference type="GO" id="GO:0005524">
    <property type="term" value="F:ATP binding"/>
    <property type="evidence" value="ECO:0007669"/>
    <property type="project" value="UniProtKB-KW"/>
</dbReference>
<dbReference type="SMART" id="SM00382">
    <property type="entry name" value="AAA"/>
    <property type="match status" value="1"/>
</dbReference>
<dbReference type="PROSITE" id="PS50893">
    <property type="entry name" value="ABC_TRANSPORTER_2"/>
    <property type="match status" value="1"/>
</dbReference>
<dbReference type="InterPro" id="IPR050153">
    <property type="entry name" value="Metal_Ion_Import_ABC"/>
</dbReference>
<keyword evidence="2" id="KW-0547">Nucleotide-binding</keyword>
<sequence>MTAPSIKLQNVSLNMAGNQILDDVTCTLEAGRLHVLIGPNGAGKTSLLKTMLGLFPHQGNIGRAWPGKPVPAAYIPQQPRFDTVLPVTVRDYLIGCLSNRSLIFKPTKQQLKMIAPLLETVGLAGKEHLQLGKLSGGERQRLMFAQALSLNSPLWFLDEPTTGLDTQGIEFFTDFLARLKEEQKTLIMVHHDMEFVKSWADNILIIDGGLKSAGTPDEVFSGRTRQEAPVWTH</sequence>
<keyword evidence="6" id="KW-1185">Reference proteome</keyword>
<dbReference type="Pfam" id="PF00005">
    <property type="entry name" value="ABC_tran"/>
    <property type="match status" value="1"/>
</dbReference>
<dbReference type="EMBL" id="SACQ01000004">
    <property type="protein sequence ID" value="RVU30634.1"/>
    <property type="molecule type" value="Genomic_DNA"/>
</dbReference>
<feature type="domain" description="ABC transporter" evidence="4">
    <location>
        <begin position="6"/>
        <end position="232"/>
    </location>
</feature>